<evidence type="ECO:0000256" key="1">
    <source>
        <dbReference type="SAM" id="MobiDB-lite"/>
    </source>
</evidence>
<evidence type="ECO:0000313" key="2">
    <source>
        <dbReference type="EMBL" id="JAD04298.1"/>
    </source>
</evidence>
<name>A0A0A1X118_ZEUCU</name>
<organism evidence="2">
    <name type="scientific">Zeugodacus cucurbitae</name>
    <name type="common">Melon fruit fly</name>
    <name type="synonym">Bactrocera cucurbitae</name>
    <dbReference type="NCBI Taxonomy" id="28588"/>
    <lineage>
        <taxon>Eukaryota</taxon>
        <taxon>Metazoa</taxon>
        <taxon>Ecdysozoa</taxon>
        <taxon>Arthropoda</taxon>
        <taxon>Hexapoda</taxon>
        <taxon>Insecta</taxon>
        <taxon>Pterygota</taxon>
        <taxon>Neoptera</taxon>
        <taxon>Endopterygota</taxon>
        <taxon>Diptera</taxon>
        <taxon>Brachycera</taxon>
        <taxon>Muscomorpha</taxon>
        <taxon>Tephritoidea</taxon>
        <taxon>Tephritidae</taxon>
        <taxon>Zeugodacus</taxon>
        <taxon>Zeugodacus</taxon>
    </lineage>
</organism>
<feature type="compositionally biased region" description="Basic and acidic residues" evidence="1">
    <location>
        <begin position="650"/>
        <end position="684"/>
    </location>
</feature>
<sequence>MRIFGKVLQTLRLSRRQPNFKPRRYSSILCYHNGGRRSNLHNRNSKNVSMRSMAAKSDSSNKGNGIGKATLANILPVALIQSKSATTSTNIMLIPLNLFDGDDDASKRTMKTLSIIREHARQIEAFTENLMGTAEPTHYGVPLATKNAGTFMDQYSGQDDVTLWTHEEEISNSHALQRSQETFKSNHISLYEKLERAMAEQERNRIETHDCYEVAAWNSSKRDLVVYVPENLEEKLRQMAVASMQLVFEMDMSNIRDAIFRSAALEKINMFKPPTPKTLQDPTVKIEANLDLGRNGTENTIPLDFNAMIQGTVEIDPSKYTPSVLGEIKVPEFNDCVTTIAANICSTALQKGFPADLSRMAYSTKSPNKSKADANRNPHIVCVREGSKGCVSPGNASYPNFIPQGTATNKQKAKGSEKANKASISSEISLLSSSEIIDAYNSRGLMSCKAYARALIEATKRRAEVAKKHSNQCDEKKSVKKEAFKKKDKCGDIKNNPCTKPLLDECGNEIKKNCPTKKKKDKKKDPCKTDPCKKAASKDKGSCDTPGVSKPCAGKRKKKPSKDKGKKDICGNSKKGNRCNSETDACQQEKECPKPKKKKCDLGDPCKDPCLKINEKSDKNKKEFSSGKNDNCKVVKSLCDVKKSKSSTCDNDKAAKKCKSEGDVKKTDSKCKSSNEKSGSEKKCKSFNSVSNKSKCGSGDKSSGKAKNLCDVKKAPSKSTCENKSKSSSKKECKDSKSSCSTDKSPCKEADDSKARGDKSGSKCKPSKNQCDTKKSKSSAKKDKKIDCKPKDVSKGDSKCKPVKSLCDAKKSASSDKKSSGKSADCKESKSSPKSDSKDQCNKKKKSTKPNCKNKSDSSGKKYSTLASNRLFVEISPIKRYFSTIPMYSIPRGFISWRKLSSKKSGKGKKKGGKDDGMCMKHRSKPKFKRIDKLERRKPKIDCYSDPDECQEQACKDPAKSSCANSKKGRK</sequence>
<feature type="compositionally biased region" description="Basic and acidic residues" evidence="1">
    <location>
        <begin position="771"/>
        <end position="800"/>
    </location>
</feature>
<feature type="compositionally biased region" description="Basic and acidic residues" evidence="1">
    <location>
        <begin position="587"/>
        <end position="613"/>
    </location>
</feature>
<dbReference type="EMBL" id="GBXI01009994">
    <property type="protein sequence ID" value="JAD04298.1"/>
    <property type="molecule type" value="Transcribed_RNA"/>
</dbReference>
<accession>A0A0A1X118</accession>
<feature type="compositionally biased region" description="Basic and acidic residues" evidence="1">
    <location>
        <begin position="523"/>
        <end position="542"/>
    </location>
</feature>
<feature type="compositionally biased region" description="Basic and acidic residues" evidence="1">
    <location>
        <begin position="721"/>
        <end position="737"/>
    </location>
</feature>
<feature type="region of interest" description="Disordered" evidence="1">
    <location>
        <begin position="643"/>
        <end position="863"/>
    </location>
</feature>
<feature type="region of interest" description="Disordered" evidence="1">
    <location>
        <begin position="899"/>
        <end position="932"/>
    </location>
</feature>
<dbReference type="AlphaFoldDB" id="A0A0A1X118"/>
<feature type="region of interest" description="Disordered" evidence="1">
    <location>
        <begin position="944"/>
        <end position="971"/>
    </location>
</feature>
<reference evidence="2" key="2">
    <citation type="journal article" date="2015" name="Gigascience">
        <title>Reconstructing a comprehensive transcriptome assembly of a white-pupal translocated strain of the pest fruit fly Bactrocera cucurbitae.</title>
        <authorList>
            <person name="Sim S.B."/>
            <person name="Calla B."/>
            <person name="Hall B."/>
            <person name="DeRego T."/>
            <person name="Geib S.M."/>
        </authorList>
    </citation>
    <scope>NUCLEOTIDE SEQUENCE</scope>
</reference>
<feature type="compositionally biased region" description="Low complexity" evidence="1">
    <location>
        <begin position="691"/>
        <end position="707"/>
    </location>
</feature>
<feature type="region of interest" description="Disordered" evidence="1">
    <location>
        <begin position="36"/>
        <end position="62"/>
    </location>
</feature>
<protein>
    <submittedName>
        <fullName evidence="2">Uncharacterized protein</fullName>
    </submittedName>
</protein>
<feature type="compositionally biased region" description="Basic and acidic residues" evidence="1">
    <location>
        <begin position="745"/>
        <end position="761"/>
    </location>
</feature>
<feature type="compositionally biased region" description="Basic and acidic residues" evidence="1">
    <location>
        <begin position="807"/>
        <end position="842"/>
    </location>
</feature>
<feature type="region of interest" description="Disordered" evidence="1">
    <location>
        <begin position="515"/>
        <end position="613"/>
    </location>
</feature>
<gene>
    <name evidence="2" type="ORF">g.40054</name>
</gene>
<proteinExistence type="predicted"/>
<feature type="compositionally biased region" description="Basic residues" evidence="1">
    <location>
        <begin position="900"/>
        <end position="912"/>
    </location>
</feature>
<reference evidence="2" key="1">
    <citation type="submission" date="2014-11" db="EMBL/GenBank/DDBJ databases">
        <authorList>
            <person name="Geib S."/>
        </authorList>
    </citation>
    <scope>NUCLEOTIDE SEQUENCE</scope>
</reference>